<feature type="non-terminal residue" evidence="1">
    <location>
        <position position="1"/>
    </location>
</feature>
<protein>
    <recommendedName>
        <fullName evidence="3">PsbA</fullName>
    </recommendedName>
</protein>
<dbReference type="EMBL" id="BPLR01019864">
    <property type="protein sequence ID" value="GIX72645.1"/>
    <property type="molecule type" value="Genomic_DNA"/>
</dbReference>
<comment type="caution">
    <text evidence="1">The sequence shown here is derived from an EMBL/GenBank/DDBJ whole genome shotgun (WGS) entry which is preliminary data.</text>
</comment>
<dbReference type="AlphaFoldDB" id="A0AAV4MLA5"/>
<proteinExistence type="predicted"/>
<gene>
    <name evidence="1" type="ORF">CEXT_788671</name>
</gene>
<reference evidence="1 2" key="1">
    <citation type="submission" date="2021-06" db="EMBL/GenBank/DDBJ databases">
        <title>Caerostris extrusa draft genome.</title>
        <authorList>
            <person name="Kono N."/>
            <person name="Arakawa K."/>
        </authorList>
    </citation>
    <scope>NUCLEOTIDE SEQUENCE [LARGE SCALE GENOMIC DNA]</scope>
</reference>
<accession>A0AAV4MLA5</accession>
<name>A0AAV4MLA5_CAEEX</name>
<dbReference type="Proteomes" id="UP001054945">
    <property type="component" value="Unassembled WGS sequence"/>
</dbReference>
<evidence type="ECO:0000313" key="1">
    <source>
        <dbReference type="EMBL" id="GIX72645.1"/>
    </source>
</evidence>
<evidence type="ECO:0008006" key="3">
    <source>
        <dbReference type="Google" id="ProtNLM"/>
    </source>
</evidence>
<organism evidence="1 2">
    <name type="scientific">Caerostris extrusa</name>
    <name type="common">Bark spider</name>
    <name type="synonym">Caerostris bankana</name>
    <dbReference type="NCBI Taxonomy" id="172846"/>
    <lineage>
        <taxon>Eukaryota</taxon>
        <taxon>Metazoa</taxon>
        <taxon>Ecdysozoa</taxon>
        <taxon>Arthropoda</taxon>
        <taxon>Chelicerata</taxon>
        <taxon>Arachnida</taxon>
        <taxon>Araneae</taxon>
        <taxon>Araneomorphae</taxon>
        <taxon>Entelegynae</taxon>
        <taxon>Araneoidea</taxon>
        <taxon>Araneidae</taxon>
        <taxon>Caerostris</taxon>
    </lineage>
</organism>
<sequence length="27" mass="2818">ERVNTGAQGPWGIGAHAAIYIFSFTGP</sequence>
<evidence type="ECO:0000313" key="2">
    <source>
        <dbReference type="Proteomes" id="UP001054945"/>
    </source>
</evidence>
<keyword evidence="2" id="KW-1185">Reference proteome</keyword>